<evidence type="ECO:0000256" key="6">
    <source>
        <dbReference type="ARBA" id="ARBA00023136"/>
    </source>
</evidence>
<keyword evidence="3 8" id="KW-1134">Transmembrane beta strand</keyword>
<feature type="domain" description="TonB-dependent receptor plug" evidence="11">
    <location>
        <begin position="232"/>
        <end position="337"/>
    </location>
</feature>
<dbReference type="Pfam" id="PF13715">
    <property type="entry name" value="CarbopepD_reg_2"/>
    <property type="match status" value="1"/>
</dbReference>
<dbReference type="SUPFAM" id="SSF56935">
    <property type="entry name" value="Porins"/>
    <property type="match status" value="1"/>
</dbReference>
<keyword evidence="13" id="KW-1185">Reference proteome</keyword>
<dbReference type="InterPro" id="IPR023997">
    <property type="entry name" value="TonB-dep_OMP_SusC/RagA_CS"/>
</dbReference>
<dbReference type="RefSeq" id="WP_123847488.1">
    <property type="nucleotide sequence ID" value="NZ_RPDH01000002.1"/>
</dbReference>
<dbReference type="Pfam" id="PF07715">
    <property type="entry name" value="Plug"/>
    <property type="match status" value="1"/>
</dbReference>
<evidence type="ECO:0000259" key="10">
    <source>
        <dbReference type="Pfam" id="PF00593"/>
    </source>
</evidence>
<protein>
    <submittedName>
        <fullName evidence="12">SusC/RagA family TonB-linked outer membrane protein</fullName>
    </submittedName>
</protein>
<dbReference type="Proteomes" id="UP000278351">
    <property type="component" value="Unassembled WGS sequence"/>
</dbReference>
<dbReference type="InterPro" id="IPR023996">
    <property type="entry name" value="TonB-dep_OMP_SusC/RagA"/>
</dbReference>
<comment type="subcellular location">
    <subcellularLocation>
        <location evidence="1 8">Cell outer membrane</location>
        <topology evidence="1 8">Multi-pass membrane protein</topology>
    </subcellularLocation>
</comment>
<feature type="domain" description="TonB-dependent receptor-like beta-barrel" evidence="10">
    <location>
        <begin position="528"/>
        <end position="1079"/>
    </location>
</feature>
<dbReference type="NCBIfam" id="TIGR04056">
    <property type="entry name" value="OMP_RagA_SusC"/>
    <property type="match status" value="1"/>
</dbReference>
<dbReference type="InterPro" id="IPR012910">
    <property type="entry name" value="Plug_dom"/>
</dbReference>
<evidence type="ECO:0000256" key="5">
    <source>
        <dbReference type="ARBA" id="ARBA00023077"/>
    </source>
</evidence>
<dbReference type="Gene3D" id="2.170.130.10">
    <property type="entry name" value="TonB-dependent receptor, plug domain"/>
    <property type="match status" value="1"/>
</dbReference>
<dbReference type="OrthoDB" id="9768177at2"/>
<dbReference type="InterPro" id="IPR000531">
    <property type="entry name" value="Beta-barrel_TonB"/>
</dbReference>
<evidence type="ECO:0000256" key="8">
    <source>
        <dbReference type="PROSITE-ProRule" id="PRU01360"/>
    </source>
</evidence>
<proteinExistence type="inferred from homology"/>
<name>A0A3N4PJU6_9BACT</name>
<evidence type="ECO:0000256" key="2">
    <source>
        <dbReference type="ARBA" id="ARBA00022448"/>
    </source>
</evidence>
<dbReference type="Pfam" id="PF00593">
    <property type="entry name" value="TonB_dep_Rec_b-barrel"/>
    <property type="match status" value="1"/>
</dbReference>
<comment type="similarity">
    <text evidence="8 9">Belongs to the TonB-dependent receptor family.</text>
</comment>
<keyword evidence="2 8" id="KW-0813">Transport</keyword>
<dbReference type="SUPFAM" id="SSF49464">
    <property type="entry name" value="Carboxypeptidase regulatory domain-like"/>
    <property type="match status" value="1"/>
</dbReference>
<keyword evidence="6 8" id="KW-0472">Membrane</keyword>
<accession>A0A3N4PJU6</accession>
<dbReference type="PROSITE" id="PS52016">
    <property type="entry name" value="TONB_DEPENDENT_REC_3"/>
    <property type="match status" value="1"/>
</dbReference>
<sequence length="1116" mass="124146">MKKNVAVQKQLRGFLLPVLISAFLVLPLFLSASGNAQDMSTKKITLSLAKESLRNALDKVEALSGFRIAYPPEQVARYKNISLPKGTRTVKETINLLLLRTPLQFRQQDDIIVIFRQEDEKAVTDTTAAPAAPPQQAKQRTIIGSVTEARTNVSLPGVTVMIKGTNKGTQSQADGTYSLQVPAGSTALLFSYIGYAQKEVELTSSNQLHVALDPSNTGLDEVVVVAYGEQKKQTVTGAVASLSTKELQQSPVSNLTNALAGRLPGLITTQRSGEPGVDASTLYIRGIGTLNGATPIFMVDGVERSIDYVDPNDIESLTILKDAAATAVLGMRGANGAVLITTRRGKSGAPSVNFRASTGMQEATRLPKYLGSYDYARLLNEALVNDGAQPAFTQQQLDNYKNGIGPNTDYYKFIMKTSHVGQANLNVSGGGNVARYFISAGYNIAEGNYRHTKTNKEGYNGNNIMKRYNLRANVDVDITPTLTARLDLAGILTDRRDGNNSASTIMNLANRMAPIYPIFNEDGSMWGNGTFQSNIYGELSQKGYRRWYNNTTQGTFSLTRKLDFLTKNLSAKLSFSYDNTNTPNASYGRNYAVFEPLRNAQGQITGYKQFGNDTRIDPNGGFSGGGATRQTYVEATANWNRTFKKHAATAILLWNRRLLESGSSIPNAYQSLLFRSTYNYNQKYLLELSASYQGSENFPKESRFGFFPSVSGGWVLSEEPFIKDNVSFIRFLKLRASYGEVGNDRGGSDRFLWFTSWGGADPYYFGTAANQANGWGQGAIGNPGVTWERGKQIDLGIDLQLWNGLFDLTLDVFSQQRRQILISRSTLSDVFGQNIKAQNIGAVDNKGIEFEISHRNTIGEFRYQFKPNFTFARNKIIYRDEVARRYPWMRRTGHPIDTKFGLIAEGFFKDANDVASSPFQNFSAYGPGDIKYKKLTGKEYDYIQEAFDETRIGYSRTPEIMYGATLSMGFRNIDFSVLFQGAAHADVMLNNEAVYEFFQSGKVKPFHLGRWTPETAATATYPRLHSNTHNNNHRASTFWIRSADYLRLKNAEVGYTLPKRWIAPLALSYFRVYFNGMNLYTWDKLGDYQVDPEIGDGNGAMYPIQRIWNFGIDVKF</sequence>
<dbReference type="NCBIfam" id="TIGR04057">
    <property type="entry name" value="SusC_RagA_signa"/>
    <property type="match status" value="1"/>
</dbReference>
<evidence type="ECO:0000313" key="13">
    <source>
        <dbReference type="Proteomes" id="UP000278351"/>
    </source>
</evidence>
<keyword evidence="7 8" id="KW-0998">Cell outer membrane</keyword>
<dbReference type="InterPro" id="IPR008969">
    <property type="entry name" value="CarboxyPept-like_regulatory"/>
</dbReference>
<evidence type="ECO:0000256" key="7">
    <source>
        <dbReference type="ARBA" id="ARBA00023237"/>
    </source>
</evidence>
<dbReference type="Gene3D" id="2.60.40.1120">
    <property type="entry name" value="Carboxypeptidase-like, regulatory domain"/>
    <property type="match status" value="1"/>
</dbReference>
<organism evidence="12 13">
    <name type="scientific">Chitinophaga lutea</name>
    <dbReference type="NCBI Taxonomy" id="2488634"/>
    <lineage>
        <taxon>Bacteria</taxon>
        <taxon>Pseudomonadati</taxon>
        <taxon>Bacteroidota</taxon>
        <taxon>Chitinophagia</taxon>
        <taxon>Chitinophagales</taxon>
        <taxon>Chitinophagaceae</taxon>
        <taxon>Chitinophaga</taxon>
    </lineage>
</organism>
<keyword evidence="5 9" id="KW-0798">TonB box</keyword>
<dbReference type="GO" id="GO:0009279">
    <property type="term" value="C:cell outer membrane"/>
    <property type="evidence" value="ECO:0007669"/>
    <property type="project" value="UniProtKB-SubCell"/>
</dbReference>
<evidence type="ECO:0000256" key="1">
    <source>
        <dbReference type="ARBA" id="ARBA00004571"/>
    </source>
</evidence>
<reference evidence="12 13" key="1">
    <citation type="submission" date="2018-11" db="EMBL/GenBank/DDBJ databases">
        <title>Chitinophaga lutea sp.nov., isolate from arsenic contaminated soil.</title>
        <authorList>
            <person name="Zong Y."/>
        </authorList>
    </citation>
    <scope>NUCLEOTIDE SEQUENCE [LARGE SCALE GENOMIC DNA]</scope>
    <source>
        <strain evidence="12 13">ZY74</strain>
    </source>
</reference>
<evidence type="ECO:0000259" key="11">
    <source>
        <dbReference type="Pfam" id="PF07715"/>
    </source>
</evidence>
<dbReference type="InterPro" id="IPR039426">
    <property type="entry name" value="TonB-dep_rcpt-like"/>
</dbReference>
<comment type="caution">
    <text evidence="12">The sequence shown here is derived from an EMBL/GenBank/DDBJ whole genome shotgun (WGS) entry which is preliminary data.</text>
</comment>
<evidence type="ECO:0000256" key="9">
    <source>
        <dbReference type="RuleBase" id="RU003357"/>
    </source>
</evidence>
<dbReference type="EMBL" id="RPDH01000002">
    <property type="protein sequence ID" value="RPE08486.1"/>
    <property type="molecule type" value="Genomic_DNA"/>
</dbReference>
<evidence type="ECO:0000313" key="12">
    <source>
        <dbReference type="EMBL" id="RPE08486.1"/>
    </source>
</evidence>
<keyword evidence="4 8" id="KW-0812">Transmembrane</keyword>
<gene>
    <name evidence="12" type="ORF">EGT74_15690</name>
</gene>
<dbReference type="Gene3D" id="3.55.50.30">
    <property type="match status" value="1"/>
</dbReference>
<dbReference type="AlphaFoldDB" id="A0A3N4PJU6"/>
<dbReference type="Gene3D" id="2.40.170.20">
    <property type="entry name" value="TonB-dependent receptor, beta-barrel domain"/>
    <property type="match status" value="1"/>
</dbReference>
<evidence type="ECO:0000256" key="4">
    <source>
        <dbReference type="ARBA" id="ARBA00022692"/>
    </source>
</evidence>
<dbReference type="FunFam" id="2.170.130.10:FF:000003">
    <property type="entry name" value="SusC/RagA family TonB-linked outer membrane protein"/>
    <property type="match status" value="1"/>
</dbReference>
<dbReference type="InterPro" id="IPR037066">
    <property type="entry name" value="Plug_dom_sf"/>
</dbReference>
<evidence type="ECO:0000256" key="3">
    <source>
        <dbReference type="ARBA" id="ARBA00022452"/>
    </source>
</evidence>
<dbReference type="InterPro" id="IPR036942">
    <property type="entry name" value="Beta-barrel_TonB_sf"/>
</dbReference>